<feature type="region of interest" description="Disordered" evidence="1">
    <location>
        <begin position="145"/>
        <end position="175"/>
    </location>
</feature>
<organism evidence="2 3">
    <name type="scientific">Phytophthora megakarya</name>
    <dbReference type="NCBI Taxonomy" id="4795"/>
    <lineage>
        <taxon>Eukaryota</taxon>
        <taxon>Sar</taxon>
        <taxon>Stramenopiles</taxon>
        <taxon>Oomycota</taxon>
        <taxon>Peronosporomycetes</taxon>
        <taxon>Peronosporales</taxon>
        <taxon>Peronosporaceae</taxon>
        <taxon>Phytophthora</taxon>
    </lineage>
</organism>
<evidence type="ECO:0000313" key="2">
    <source>
        <dbReference type="EMBL" id="OWY97530.1"/>
    </source>
</evidence>
<comment type="caution">
    <text evidence="2">The sequence shown here is derived from an EMBL/GenBank/DDBJ whole genome shotgun (WGS) entry which is preliminary data.</text>
</comment>
<keyword evidence="3" id="KW-1185">Reference proteome</keyword>
<name>A0A225UWL5_9STRA</name>
<dbReference type="Proteomes" id="UP000198211">
    <property type="component" value="Unassembled WGS sequence"/>
</dbReference>
<dbReference type="EMBL" id="NBNE01010351">
    <property type="protein sequence ID" value="OWY97530.1"/>
    <property type="molecule type" value="Genomic_DNA"/>
</dbReference>
<evidence type="ECO:0000313" key="3">
    <source>
        <dbReference type="Proteomes" id="UP000198211"/>
    </source>
</evidence>
<feature type="compositionally biased region" description="Low complexity" evidence="1">
    <location>
        <begin position="303"/>
        <end position="315"/>
    </location>
</feature>
<feature type="compositionally biased region" description="Basic and acidic residues" evidence="1">
    <location>
        <begin position="248"/>
        <end position="266"/>
    </location>
</feature>
<reference evidence="3" key="1">
    <citation type="submission" date="2017-03" db="EMBL/GenBank/DDBJ databases">
        <title>Phytopthora megakarya and P. palmivora, two closely related causual agents of cacao black pod achieved similar genome size and gene model numbers by different mechanisms.</title>
        <authorList>
            <person name="Ali S."/>
            <person name="Shao J."/>
            <person name="Larry D.J."/>
            <person name="Kronmiller B."/>
            <person name="Shen D."/>
            <person name="Strem M.D."/>
            <person name="Melnick R.L."/>
            <person name="Guiltinan M.J."/>
            <person name="Tyler B.M."/>
            <person name="Meinhardt L.W."/>
            <person name="Bailey B.A."/>
        </authorList>
    </citation>
    <scope>NUCLEOTIDE SEQUENCE [LARGE SCALE GENOMIC DNA]</scope>
    <source>
        <strain evidence="3">zdho120</strain>
    </source>
</reference>
<feature type="compositionally biased region" description="Basic and acidic residues" evidence="1">
    <location>
        <begin position="107"/>
        <end position="117"/>
    </location>
</feature>
<feature type="region of interest" description="Disordered" evidence="1">
    <location>
        <begin position="1"/>
        <end position="54"/>
    </location>
</feature>
<sequence length="361" mass="39112">MRDPRSGSLNWTLGGHAESTTACGDDRPGDGGAGESRRPAARTPGHRTDSRPRQECERFQAEYEQRWQQRMAEVGQERACWTADATRTLDVQQEALAAERASLHQVKNTEEHRRSQEASESQRLQQRFQDLRATVAALLHPDATTDFKSNAIGDPDSATQKSGATSVIKDGARDRSVYVPVKNLTEVALSQLRATRPEVKYDPKVKSTKAGASSAPQAQAVSDACESGFRQLNYGDSGSTKSGSGEKGSNRPESRKASARKAKEDPGSPPADPGDGSDSSSDDGDNSDSSSSGSEDSLDSDECSGTAASKTTKGGTTVWNLRPYINYNAVEKFNDTAPKEDRVNWWGRFTDMRHKAPGLTR</sequence>
<feature type="region of interest" description="Disordered" evidence="1">
    <location>
        <begin position="190"/>
        <end position="315"/>
    </location>
</feature>
<proteinExistence type="predicted"/>
<feature type="region of interest" description="Disordered" evidence="1">
    <location>
        <begin position="100"/>
        <end position="124"/>
    </location>
</feature>
<accession>A0A225UWL5</accession>
<evidence type="ECO:0000256" key="1">
    <source>
        <dbReference type="SAM" id="MobiDB-lite"/>
    </source>
</evidence>
<dbReference type="AlphaFoldDB" id="A0A225UWL5"/>
<feature type="compositionally biased region" description="Polar residues" evidence="1">
    <location>
        <begin position="210"/>
        <end position="220"/>
    </location>
</feature>
<protein>
    <submittedName>
        <fullName evidence="2">Uncharacterized protein</fullName>
    </submittedName>
</protein>
<gene>
    <name evidence="2" type="ORF">PHMEG_00031919</name>
</gene>
<feature type="compositionally biased region" description="Basic and acidic residues" evidence="1">
    <location>
        <begin position="195"/>
        <end position="205"/>
    </location>
</feature>